<gene>
    <name evidence="1" type="ORF">JK358_28265</name>
</gene>
<dbReference type="RefSeq" id="WP_201953368.1">
    <property type="nucleotide sequence ID" value="NZ_JAERRJ010000011.1"/>
</dbReference>
<dbReference type="EMBL" id="JAERRJ010000011">
    <property type="protein sequence ID" value="MBL1078308.1"/>
    <property type="molecule type" value="Genomic_DNA"/>
</dbReference>
<proteinExistence type="predicted"/>
<evidence type="ECO:0000313" key="1">
    <source>
        <dbReference type="EMBL" id="MBL1078308.1"/>
    </source>
</evidence>
<sequence>MFESCCSPYESAHLLRARYGLPVELFADRPLITVGAAIEALTVPEPLARGLHARLAWLPATPAVADPRDRRRTFLLAPPMPYRPVPQRLRRFLHANGVTIPLPGSRIMLPVSDHPSEWHWVSEPESGALRLPPRAVVLAAARLSILQRADPIPA</sequence>
<name>A0ABS1MGG3_9NOCA</name>
<reference evidence="1 2" key="1">
    <citation type="submission" date="2021-01" db="EMBL/GenBank/DDBJ databases">
        <title>WGS of actinomycetes isolated from Thailand.</title>
        <authorList>
            <person name="Thawai C."/>
        </authorList>
    </citation>
    <scope>NUCLEOTIDE SEQUENCE [LARGE SCALE GENOMIC DNA]</scope>
    <source>
        <strain evidence="1 2">LPG 2</strain>
    </source>
</reference>
<protein>
    <submittedName>
        <fullName evidence="1">Uncharacterized protein</fullName>
    </submittedName>
</protein>
<dbReference type="Proteomes" id="UP000602198">
    <property type="component" value="Unassembled WGS sequence"/>
</dbReference>
<comment type="caution">
    <text evidence="1">The sequence shown here is derived from an EMBL/GenBank/DDBJ whole genome shotgun (WGS) entry which is preliminary data.</text>
</comment>
<keyword evidence="2" id="KW-1185">Reference proteome</keyword>
<accession>A0ABS1MGG3</accession>
<evidence type="ECO:0000313" key="2">
    <source>
        <dbReference type="Proteomes" id="UP000602198"/>
    </source>
</evidence>
<organism evidence="1 2">
    <name type="scientific">Nocardia acididurans</name>
    <dbReference type="NCBI Taxonomy" id="2802282"/>
    <lineage>
        <taxon>Bacteria</taxon>
        <taxon>Bacillati</taxon>
        <taxon>Actinomycetota</taxon>
        <taxon>Actinomycetes</taxon>
        <taxon>Mycobacteriales</taxon>
        <taxon>Nocardiaceae</taxon>
        <taxon>Nocardia</taxon>
    </lineage>
</organism>